<evidence type="ECO:0000313" key="1">
    <source>
        <dbReference type="EMBL" id="EMS49788.1"/>
    </source>
</evidence>
<accession>M7YH98</accession>
<proteinExistence type="predicted"/>
<sequence>MAECRRIKQRKADEVRRLELARKEEELLAREGALEEAHFRAAEMRAGKDRWSHRPEMFDGTVAIEAMAATTSMSESIAAAISLPQLPARSSPLAQSKSSAAASRAGLTKYAQGNVLQNNDRAHAVATMRAEDRNVGSVNGAHQLQHPPFCVTSHFSTLGLLGSNFMSRVPCRAGTCTTPIQITSSQLVSNEIFPPSVVKAMLYPGAIVRNLTTSMRMTFPRWSDLFDIYNLTEAKNASAVIDLQRLEMLAGSYFCVAGALVGIINPGRMILFGTLLVIWGLVKDALFRKPVISDLTEPVYVYPTILIALICSFMSITYNVKKKAMSSQSVSISKPLQSSAKSKLK</sequence>
<protein>
    <submittedName>
        <fullName evidence="1">Uncharacterized protein</fullName>
    </submittedName>
</protein>
<dbReference type="OMA" id="EMRAGKD"/>
<dbReference type="STRING" id="4572.M7YH98"/>
<reference evidence="1" key="1">
    <citation type="journal article" date="2013" name="Nature">
        <title>Draft genome of the wheat A-genome progenitor Triticum urartu.</title>
        <authorList>
            <person name="Ling H.Q."/>
            <person name="Zhao S."/>
            <person name="Liu D."/>
            <person name="Wang J."/>
            <person name="Sun H."/>
            <person name="Zhang C."/>
            <person name="Fan H."/>
            <person name="Li D."/>
            <person name="Dong L."/>
            <person name="Tao Y."/>
            <person name="Gao C."/>
            <person name="Wu H."/>
            <person name="Li Y."/>
            <person name="Cui Y."/>
            <person name="Guo X."/>
            <person name="Zheng S."/>
            <person name="Wang B."/>
            <person name="Yu K."/>
            <person name="Liang Q."/>
            <person name="Yang W."/>
            <person name="Lou X."/>
            <person name="Chen J."/>
            <person name="Feng M."/>
            <person name="Jian J."/>
            <person name="Zhang X."/>
            <person name="Luo G."/>
            <person name="Jiang Y."/>
            <person name="Liu J."/>
            <person name="Wang Z."/>
            <person name="Sha Y."/>
            <person name="Zhang B."/>
            <person name="Wu H."/>
            <person name="Tang D."/>
            <person name="Shen Q."/>
            <person name="Xue P."/>
            <person name="Zou S."/>
            <person name="Wang X."/>
            <person name="Liu X."/>
            <person name="Wang F."/>
            <person name="Yang Y."/>
            <person name="An X."/>
            <person name="Dong Z."/>
            <person name="Zhang K."/>
            <person name="Zhang X."/>
            <person name="Luo M.C."/>
            <person name="Dvorak J."/>
            <person name="Tong Y."/>
            <person name="Wang J."/>
            <person name="Yang H."/>
            <person name="Li Z."/>
            <person name="Wang D."/>
            <person name="Zhang A."/>
            <person name="Wang J."/>
        </authorList>
    </citation>
    <scope>NUCLEOTIDE SEQUENCE</scope>
</reference>
<organism evidence="1">
    <name type="scientific">Triticum urartu</name>
    <name type="common">Red wild einkorn</name>
    <name type="synonym">Crithodium urartu</name>
    <dbReference type="NCBI Taxonomy" id="4572"/>
    <lineage>
        <taxon>Eukaryota</taxon>
        <taxon>Viridiplantae</taxon>
        <taxon>Streptophyta</taxon>
        <taxon>Embryophyta</taxon>
        <taxon>Tracheophyta</taxon>
        <taxon>Spermatophyta</taxon>
        <taxon>Magnoliopsida</taxon>
        <taxon>Liliopsida</taxon>
        <taxon>Poales</taxon>
        <taxon>Poaceae</taxon>
        <taxon>BOP clade</taxon>
        <taxon>Pooideae</taxon>
        <taxon>Triticodae</taxon>
        <taxon>Triticeae</taxon>
        <taxon>Triticinae</taxon>
        <taxon>Triticum</taxon>
    </lineage>
</organism>
<name>M7YH98_TRIUA</name>
<dbReference type="PANTHER" id="PTHR35288">
    <property type="entry name" value="TAIL FIBER"/>
    <property type="match status" value="1"/>
</dbReference>
<dbReference type="eggNOG" id="ENOG502QQYC">
    <property type="taxonomic scope" value="Eukaryota"/>
</dbReference>
<dbReference type="PANTHER" id="PTHR35288:SF1">
    <property type="entry name" value="TAIL FIBER"/>
    <property type="match status" value="1"/>
</dbReference>
<dbReference type="EMBL" id="KD239759">
    <property type="protein sequence ID" value="EMS49788.1"/>
    <property type="molecule type" value="Genomic_DNA"/>
</dbReference>
<dbReference type="AlphaFoldDB" id="M7YH98"/>
<gene>
    <name evidence="1" type="ORF">TRIUR3_26100</name>
</gene>